<dbReference type="AlphaFoldDB" id="A0A8S0YQM8"/>
<protein>
    <submittedName>
        <fullName evidence="2">Uncharacterized protein</fullName>
    </submittedName>
</protein>
<comment type="caution">
    <text evidence="2">The sequence shown here is derived from an EMBL/GenBank/DDBJ whole genome shotgun (WGS) entry which is preliminary data.</text>
</comment>
<keyword evidence="1" id="KW-0732">Signal</keyword>
<feature type="chain" id="PRO_5035765891" evidence="1">
    <location>
        <begin position="20"/>
        <end position="222"/>
    </location>
</feature>
<name>A0A8S0YQM8_ARCPL</name>
<dbReference type="OrthoDB" id="4788989at2759"/>
<gene>
    <name evidence="2" type="ORF">APLA_LOCUS936</name>
</gene>
<sequence length="222" mass="24925">MSLFKFLAVILATCGSNCGLPTKPLHYAESLKEFKVTEKIFTDVILSMAEGIPHLGDYRRHYSEITHSIYHIATVLAHNCNQIDTKDLYDRLVEEAVAEVIGNPREVVETTQQFFDDFNAKTTAIQNLINISCAADINERDCDEVIQNFILDDPEKYATEANIILIAGESAKAFNSNSDKFNYISKELEAHKFVSKQSAELKNVVDALTKLLYVMDPTNPPC</sequence>
<evidence type="ECO:0000256" key="1">
    <source>
        <dbReference type="SAM" id="SignalP"/>
    </source>
</evidence>
<proteinExistence type="predicted"/>
<dbReference type="EMBL" id="CADEBD010000046">
    <property type="protein sequence ID" value="CAB3221657.1"/>
    <property type="molecule type" value="Genomic_DNA"/>
</dbReference>
<feature type="signal peptide" evidence="1">
    <location>
        <begin position="1"/>
        <end position="19"/>
    </location>
</feature>
<organism evidence="2 3">
    <name type="scientific">Arctia plantaginis</name>
    <name type="common">Wood tiger moth</name>
    <name type="synonym">Phalaena plantaginis</name>
    <dbReference type="NCBI Taxonomy" id="874455"/>
    <lineage>
        <taxon>Eukaryota</taxon>
        <taxon>Metazoa</taxon>
        <taxon>Ecdysozoa</taxon>
        <taxon>Arthropoda</taxon>
        <taxon>Hexapoda</taxon>
        <taxon>Insecta</taxon>
        <taxon>Pterygota</taxon>
        <taxon>Neoptera</taxon>
        <taxon>Endopterygota</taxon>
        <taxon>Lepidoptera</taxon>
        <taxon>Glossata</taxon>
        <taxon>Ditrysia</taxon>
        <taxon>Noctuoidea</taxon>
        <taxon>Erebidae</taxon>
        <taxon>Arctiinae</taxon>
        <taxon>Arctia</taxon>
    </lineage>
</organism>
<evidence type="ECO:0000313" key="3">
    <source>
        <dbReference type="Proteomes" id="UP000494256"/>
    </source>
</evidence>
<accession>A0A8S0YQM8</accession>
<evidence type="ECO:0000313" key="2">
    <source>
        <dbReference type="EMBL" id="CAB3221657.1"/>
    </source>
</evidence>
<reference evidence="2 3" key="1">
    <citation type="submission" date="2020-04" db="EMBL/GenBank/DDBJ databases">
        <authorList>
            <person name="Wallbank WR R."/>
            <person name="Pardo Diaz C."/>
            <person name="Kozak K."/>
            <person name="Martin S."/>
            <person name="Jiggins C."/>
            <person name="Moest M."/>
            <person name="Warren A I."/>
            <person name="Byers J.R.P. K."/>
            <person name="Montejo-Kovacevich G."/>
            <person name="Yen C E."/>
        </authorList>
    </citation>
    <scope>NUCLEOTIDE SEQUENCE [LARGE SCALE GENOMIC DNA]</scope>
</reference>
<dbReference type="Proteomes" id="UP000494256">
    <property type="component" value="Unassembled WGS sequence"/>
</dbReference>